<dbReference type="InterPro" id="IPR013656">
    <property type="entry name" value="PAS_4"/>
</dbReference>
<evidence type="ECO:0000256" key="9">
    <source>
        <dbReference type="ARBA" id="ARBA00022840"/>
    </source>
</evidence>
<dbReference type="GO" id="GO:0004721">
    <property type="term" value="F:phosphoprotein phosphatase activity"/>
    <property type="evidence" value="ECO:0007669"/>
    <property type="project" value="TreeGrafter"/>
</dbReference>
<evidence type="ECO:0000313" key="16">
    <source>
        <dbReference type="Proteomes" id="UP000198346"/>
    </source>
</evidence>
<keyword evidence="12" id="KW-1133">Transmembrane helix</keyword>
<dbReference type="InterPro" id="IPR003661">
    <property type="entry name" value="HisK_dim/P_dom"/>
</dbReference>
<dbReference type="SMART" id="SM00388">
    <property type="entry name" value="HisKA"/>
    <property type="match status" value="1"/>
</dbReference>
<dbReference type="CDD" id="cd00130">
    <property type="entry name" value="PAS"/>
    <property type="match status" value="1"/>
</dbReference>
<dbReference type="SUPFAM" id="SSF55785">
    <property type="entry name" value="PYP-like sensor domain (PAS domain)"/>
    <property type="match status" value="1"/>
</dbReference>
<sequence>MEQEDLATTIRKTAARARSRDFTWSVAIAAGIAAVFMLGRLASWELPLLAFIAYVAALAVRYRFSSGRLWAEPVQRVIDAELGAREAELSTLRLARGVALALPDPIFIVDRDGVIELANAAAAEFIGSNNAEGRHFAAVLRAPSVFEAVEAVVAGEKPAHSVDFATAGGVERSCRAFVAPLDDAKDASRALVFIRDLTSERRLEQMRADFIASASHELRTPLASLVGFIETLRGPARADEEARERFLGIMQAQAERMQRLVADLMSLSRIELHEHVPPVGEVDLGEIARDVIESLAPLLEQSGAIVDFEQDGHGSFVIQGDRDELFQAIQNLIDNGVKYGGEPALVKVRVGRGPAPALAGEGEIAHRAGDSAVALAARRMIDPDSLVYVQVRDFGPGIERADLPRLTERFYRVNVERSRKRGGTGLGLAIVKHIVNRHKGGLQIESRLAAGTAFTCYFRAANGRAGAVSAAGPNEAQKMR</sequence>
<dbReference type="Gene3D" id="1.10.287.130">
    <property type="match status" value="1"/>
</dbReference>
<dbReference type="InterPro" id="IPR000014">
    <property type="entry name" value="PAS"/>
</dbReference>
<dbReference type="GO" id="GO:0005886">
    <property type="term" value="C:plasma membrane"/>
    <property type="evidence" value="ECO:0007669"/>
    <property type="project" value="UniProtKB-SubCell"/>
</dbReference>
<evidence type="ECO:0000256" key="4">
    <source>
        <dbReference type="ARBA" id="ARBA00022475"/>
    </source>
</evidence>
<evidence type="ECO:0000313" key="15">
    <source>
        <dbReference type="EMBL" id="SNT67903.1"/>
    </source>
</evidence>
<dbReference type="Gene3D" id="3.30.450.20">
    <property type="entry name" value="PAS domain"/>
    <property type="match status" value="1"/>
</dbReference>
<accession>A0A239PKP5</accession>
<evidence type="ECO:0000259" key="14">
    <source>
        <dbReference type="PROSITE" id="PS50112"/>
    </source>
</evidence>
<dbReference type="NCBIfam" id="TIGR00229">
    <property type="entry name" value="sensory_box"/>
    <property type="match status" value="1"/>
</dbReference>
<evidence type="ECO:0000256" key="11">
    <source>
        <dbReference type="ARBA" id="ARBA00023136"/>
    </source>
</evidence>
<dbReference type="InterPro" id="IPR003594">
    <property type="entry name" value="HATPase_dom"/>
</dbReference>
<dbReference type="InterPro" id="IPR005467">
    <property type="entry name" value="His_kinase_dom"/>
</dbReference>
<evidence type="ECO:0000256" key="10">
    <source>
        <dbReference type="ARBA" id="ARBA00023012"/>
    </source>
</evidence>
<dbReference type="PANTHER" id="PTHR45453">
    <property type="entry name" value="PHOSPHATE REGULON SENSOR PROTEIN PHOR"/>
    <property type="match status" value="1"/>
</dbReference>
<evidence type="ECO:0000259" key="13">
    <source>
        <dbReference type="PROSITE" id="PS50109"/>
    </source>
</evidence>
<dbReference type="FunFam" id="1.10.287.130:FF:000008">
    <property type="entry name" value="Two-component sensor histidine kinase"/>
    <property type="match status" value="1"/>
</dbReference>
<evidence type="ECO:0000256" key="12">
    <source>
        <dbReference type="SAM" id="Phobius"/>
    </source>
</evidence>
<comment type="catalytic activity">
    <reaction evidence="1">
        <text>ATP + protein L-histidine = ADP + protein N-phospho-L-histidine.</text>
        <dbReference type="EC" id="2.7.13.3"/>
    </reaction>
</comment>
<reference evidence="15 16" key="1">
    <citation type="submission" date="2017-07" db="EMBL/GenBank/DDBJ databases">
        <authorList>
            <person name="Sun Z.S."/>
            <person name="Albrecht U."/>
            <person name="Echele G."/>
            <person name="Lee C.C."/>
        </authorList>
    </citation>
    <scope>NUCLEOTIDE SEQUENCE [LARGE SCALE GENOMIC DNA]</scope>
    <source>
        <strain evidence="15 16">CGMCC 1.12710</strain>
    </source>
</reference>
<dbReference type="InterPro" id="IPR004358">
    <property type="entry name" value="Sig_transdc_His_kin-like_C"/>
</dbReference>
<dbReference type="CDD" id="cd00082">
    <property type="entry name" value="HisKA"/>
    <property type="match status" value="1"/>
</dbReference>
<dbReference type="GO" id="GO:0016036">
    <property type="term" value="P:cellular response to phosphate starvation"/>
    <property type="evidence" value="ECO:0007669"/>
    <property type="project" value="TreeGrafter"/>
</dbReference>
<keyword evidence="11 12" id="KW-0472">Membrane</keyword>
<keyword evidence="10" id="KW-0902">Two-component regulatory system</keyword>
<dbReference type="AlphaFoldDB" id="A0A239PKP5"/>
<evidence type="ECO:0000256" key="1">
    <source>
        <dbReference type="ARBA" id="ARBA00000085"/>
    </source>
</evidence>
<comment type="subcellular location">
    <subcellularLocation>
        <location evidence="2">Cell membrane</location>
    </subcellularLocation>
</comment>
<dbReference type="Pfam" id="PF02518">
    <property type="entry name" value="HATPase_c"/>
    <property type="match status" value="1"/>
</dbReference>
<name>A0A239PKP5_9PROT</name>
<dbReference type="EMBL" id="FZQA01000001">
    <property type="protein sequence ID" value="SNT67903.1"/>
    <property type="molecule type" value="Genomic_DNA"/>
</dbReference>
<dbReference type="PROSITE" id="PS50112">
    <property type="entry name" value="PAS"/>
    <property type="match status" value="1"/>
</dbReference>
<dbReference type="Gene3D" id="3.30.565.10">
    <property type="entry name" value="Histidine kinase-like ATPase, C-terminal domain"/>
    <property type="match status" value="1"/>
</dbReference>
<dbReference type="PROSITE" id="PS50109">
    <property type="entry name" value="HIS_KIN"/>
    <property type="match status" value="1"/>
</dbReference>
<feature type="domain" description="Histidine kinase" evidence="13">
    <location>
        <begin position="213"/>
        <end position="462"/>
    </location>
</feature>
<proteinExistence type="predicted"/>
<keyword evidence="6" id="KW-0808">Transferase</keyword>
<dbReference type="Pfam" id="PF08448">
    <property type="entry name" value="PAS_4"/>
    <property type="match status" value="1"/>
</dbReference>
<dbReference type="Pfam" id="PF00512">
    <property type="entry name" value="HisKA"/>
    <property type="match status" value="1"/>
</dbReference>
<dbReference type="GO" id="GO:0005524">
    <property type="term" value="F:ATP binding"/>
    <property type="evidence" value="ECO:0007669"/>
    <property type="project" value="UniProtKB-KW"/>
</dbReference>
<dbReference type="OrthoDB" id="9813151at2"/>
<dbReference type="InterPro" id="IPR035965">
    <property type="entry name" value="PAS-like_dom_sf"/>
</dbReference>
<dbReference type="PANTHER" id="PTHR45453:SF1">
    <property type="entry name" value="PHOSPHATE REGULON SENSOR PROTEIN PHOR"/>
    <property type="match status" value="1"/>
</dbReference>
<dbReference type="GO" id="GO:0000155">
    <property type="term" value="F:phosphorelay sensor kinase activity"/>
    <property type="evidence" value="ECO:0007669"/>
    <property type="project" value="InterPro"/>
</dbReference>
<feature type="domain" description="PAS" evidence="14">
    <location>
        <begin position="90"/>
        <end position="132"/>
    </location>
</feature>
<dbReference type="SMART" id="SM00387">
    <property type="entry name" value="HATPase_c"/>
    <property type="match status" value="1"/>
</dbReference>
<keyword evidence="7" id="KW-0547">Nucleotide-binding</keyword>
<organism evidence="15 16">
    <name type="scientific">Amphiplicatus metriothermophilus</name>
    <dbReference type="NCBI Taxonomy" id="1519374"/>
    <lineage>
        <taxon>Bacteria</taxon>
        <taxon>Pseudomonadati</taxon>
        <taxon>Pseudomonadota</taxon>
        <taxon>Alphaproteobacteria</taxon>
        <taxon>Parvularculales</taxon>
        <taxon>Parvularculaceae</taxon>
        <taxon>Amphiplicatus</taxon>
    </lineage>
</organism>
<evidence type="ECO:0000256" key="2">
    <source>
        <dbReference type="ARBA" id="ARBA00004236"/>
    </source>
</evidence>
<evidence type="ECO:0000256" key="8">
    <source>
        <dbReference type="ARBA" id="ARBA00022777"/>
    </source>
</evidence>
<keyword evidence="4" id="KW-1003">Cell membrane</keyword>
<dbReference type="EC" id="2.7.13.3" evidence="3"/>
<keyword evidence="12" id="KW-0812">Transmembrane</keyword>
<evidence type="ECO:0000256" key="5">
    <source>
        <dbReference type="ARBA" id="ARBA00022553"/>
    </source>
</evidence>
<dbReference type="Proteomes" id="UP000198346">
    <property type="component" value="Unassembled WGS sequence"/>
</dbReference>
<dbReference type="RefSeq" id="WP_159462375.1">
    <property type="nucleotide sequence ID" value="NZ_FZQA01000001.1"/>
</dbReference>
<keyword evidence="9" id="KW-0067">ATP-binding</keyword>
<dbReference type="InterPro" id="IPR036097">
    <property type="entry name" value="HisK_dim/P_sf"/>
</dbReference>
<keyword evidence="8 15" id="KW-0418">Kinase</keyword>
<dbReference type="InterPro" id="IPR036890">
    <property type="entry name" value="HATPase_C_sf"/>
</dbReference>
<evidence type="ECO:0000256" key="6">
    <source>
        <dbReference type="ARBA" id="ARBA00022679"/>
    </source>
</evidence>
<evidence type="ECO:0000256" key="7">
    <source>
        <dbReference type="ARBA" id="ARBA00022741"/>
    </source>
</evidence>
<protein>
    <recommendedName>
        <fullName evidence="3">histidine kinase</fullName>
        <ecNumber evidence="3">2.7.13.3</ecNumber>
    </recommendedName>
</protein>
<keyword evidence="5" id="KW-0597">Phosphoprotein</keyword>
<evidence type="ECO:0000256" key="3">
    <source>
        <dbReference type="ARBA" id="ARBA00012438"/>
    </source>
</evidence>
<dbReference type="InterPro" id="IPR050351">
    <property type="entry name" value="BphY/WalK/GraS-like"/>
</dbReference>
<dbReference type="SUPFAM" id="SSF55874">
    <property type="entry name" value="ATPase domain of HSP90 chaperone/DNA topoisomerase II/histidine kinase"/>
    <property type="match status" value="1"/>
</dbReference>
<keyword evidence="16" id="KW-1185">Reference proteome</keyword>
<dbReference type="SUPFAM" id="SSF47384">
    <property type="entry name" value="Homodimeric domain of signal transducing histidine kinase"/>
    <property type="match status" value="1"/>
</dbReference>
<gene>
    <name evidence="15" type="ORF">SAMN06297382_0396</name>
</gene>
<dbReference type="PRINTS" id="PR00344">
    <property type="entry name" value="BCTRLSENSOR"/>
</dbReference>
<feature type="transmembrane region" description="Helical" evidence="12">
    <location>
        <begin position="21"/>
        <end position="38"/>
    </location>
</feature>